<gene>
    <name evidence="2" type="ORF">BON30_20785</name>
</gene>
<dbReference type="RefSeq" id="WP_071900118.1">
    <property type="nucleotide sequence ID" value="NZ_MPIN01000005.1"/>
</dbReference>
<dbReference type="PRINTS" id="PR00103">
    <property type="entry name" value="CAMPKINASE"/>
</dbReference>
<dbReference type="GO" id="GO:0003700">
    <property type="term" value="F:DNA-binding transcription factor activity"/>
    <property type="evidence" value="ECO:0007669"/>
    <property type="project" value="TreeGrafter"/>
</dbReference>
<proteinExistence type="predicted"/>
<dbReference type="CDD" id="cd00038">
    <property type="entry name" value="CAP_ED"/>
    <property type="match status" value="2"/>
</dbReference>
<dbReference type="OrthoDB" id="5453547at2"/>
<dbReference type="PANTHER" id="PTHR24567">
    <property type="entry name" value="CRP FAMILY TRANSCRIPTIONAL REGULATORY PROTEIN"/>
    <property type="match status" value="1"/>
</dbReference>
<comment type="caution">
    <text evidence="2">The sequence shown here is derived from an EMBL/GenBank/DDBJ whole genome shotgun (WGS) entry which is preliminary data.</text>
</comment>
<dbReference type="PANTHER" id="PTHR24567:SF74">
    <property type="entry name" value="HTH-TYPE TRANSCRIPTIONAL REGULATOR ARCR"/>
    <property type="match status" value="1"/>
</dbReference>
<feature type="domain" description="Cyclic nucleotide-binding" evidence="1">
    <location>
        <begin position="230"/>
        <end position="340"/>
    </location>
</feature>
<dbReference type="SUPFAM" id="SSF51206">
    <property type="entry name" value="cAMP-binding domain-like"/>
    <property type="match status" value="2"/>
</dbReference>
<dbReference type="AlphaFoldDB" id="A0A1L9B8V6"/>
<evidence type="ECO:0000259" key="1">
    <source>
        <dbReference type="PROSITE" id="PS50042"/>
    </source>
</evidence>
<dbReference type="SMART" id="SM00100">
    <property type="entry name" value="cNMP"/>
    <property type="match status" value="2"/>
</dbReference>
<dbReference type="InterPro" id="IPR018490">
    <property type="entry name" value="cNMP-bd_dom_sf"/>
</dbReference>
<accession>A0A1L9B8V6</accession>
<dbReference type="Gene3D" id="2.60.120.10">
    <property type="entry name" value="Jelly Rolls"/>
    <property type="match status" value="2"/>
</dbReference>
<dbReference type="InterPro" id="IPR000595">
    <property type="entry name" value="cNMP-bd_dom"/>
</dbReference>
<dbReference type="GO" id="GO:0005829">
    <property type="term" value="C:cytosol"/>
    <property type="evidence" value="ECO:0007669"/>
    <property type="project" value="TreeGrafter"/>
</dbReference>
<dbReference type="InterPro" id="IPR050397">
    <property type="entry name" value="Env_Response_Regulators"/>
</dbReference>
<reference evidence="2 3" key="2">
    <citation type="submission" date="2016-12" db="EMBL/GenBank/DDBJ databases">
        <title>Draft Genome Sequence of Cystobacter ferrugineus Strain Cbfe23.</title>
        <authorList>
            <person name="Akbar S."/>
            <person name="Dowd S.E."/>
            <person name="Stevens D.C."/>
        </authorList>
    </citation>
    <scope>NUCLEOTIDE SEQUENCE [LARGE SCALE GENOMIC DNA]</scope>
    <source>
        <strain evidence="2 3">Cbfe23</strain>
    </source>
</reference>
<reference evidence="3" key="1">
    <citation type="submission" date="2016-11" db="EMBL/GenBank/DDBJ databases">
        <authorList>
            <person name="Shukria A."/>
            <person name="Stevens D.C."/>
        </authorList>
    </citation>
    <scope>NUCLEOTIDE SEQUENCE [LARGE SCALE GENOMIC DNA]</scope>
    <source>
        <strain evidence="3">Cbfe23</strain>
    </source>
</reference>
<dbReference type="EMBL" id="MPIN01000005">
    <property type="protein sequence ID" value="OJH38671.1"/>
    <property type="molecule type" value="Genomic_DNA"/>
</dbReference>
<protein>
    <recommendedName>
        <fullName evidence="1">Cyclic nucleotide-binding domain-containing protein</fullName>
    </recommendedName>
</protein>
<dbReference type="InterPro" id="IPR014710">
    <property type="entry name" value="RmlC-like_jellyroll"/>
</dbReference>
<feature type="domain" description="Cyclic nucleotide-binding" evidence="1">
    <location>
        <begin position="99"/>
        <end position="201"/>
    </location>
</feature>
<name>A0A1L9B8V6_9BACT</name>
<dbReference type="Pfam" id="PF00027">
    <property type="entry name" value="cNMP_binding"/>
    <property type="match status" value="2"/>
</dbReference>
<dbReference type="Proteomes" id="UP000182229">
    <property type="component" value="Unassembled WGS sequence"/>
</dbReference>
<sequence length="370" mass="41468">MSEPLDPPSSGPDEALSDYAVLARRWVQQGWLMRAIALCKIILRLEPDHTPTRRLLSELDARRLDPFSIPAGPAVPMPSNLERDLPVGASERKPASASLLARLGRWEFQTMLESLELRDFQAGEILVEEGTPGDSLFAIVEGSVEVLRTLKSGRRRTVALLGEGDFFGEMSLLSHVPRVASVRAFERTAVLELKRERLERIAQRHPSVEEVLRGYQRERLLDNVLRANALFRLLSSAQLEALSHEFQLRAMPAGSVLLQQGQPVDSLYLLLQGQCQVMHQHPEHGEQVLRTLEEGDMFGEIALLLGFHATATVRANTPCMLLRLDHGVCEQHLLEQPEVRDALSRLGTERLLHTASFLWDPMSATPVRRS</sequence>
<dbReference type="PROSITE" id="PS50042">
    <property type="entry name" value="CNMP_BINDING_3"/>
    <property type="match status" value="2"/>
</dbReference>
<keyword evidence="3" id="KW-1185">Reference proteome</keyword>
<evidence type="ECO:0000313" key="3">
    <source>
        <dbReference type="Proteomes" id="UP000182229"/>
    </source>
</evidence>
<evidence type="ECO:0000313" key="2">
    <source>
        <dbReference type="EMBL" id="OJH38671.1"/>
    </source>
</evidence>
<organism evidence="2 3">
    <name type="scientific">Cystobacter ferrugineus</name>
    <dbReference type="NCBI Taxonomy" id="83449"/>
    <lineage>
        <taxon>Bacteria</taxon>
        <taxon>Pseudomonadati</taxon>
        <taxon>Myxococcota</taxon>
        <taxon>Myxococcia</taxon>
        <taxon>Myxococcales</taxon>
        <taxon>Cystobacterineae</taxon>
        <taxon>Archangiaceae</taxon>
        <taxon>Cystobacter</taxon>
    </lineage>
</organism>
<dbReference type="STRING" id="83449.BON30_20785"/>